<reference evidence="1" key="1">
    <citation type="journal article" date="2017" name="Science">
        <title>Giant viruses with an expanded complement of translation system components.</title>
        <authorList>
            <person name="Schulz F."/>
            <person name="Yutin N."/>
            <person name="Ivanova N.N."/>
            <person name="Ortega D.R."/>
            <person name="Lee T.K."/>
            <person name="Vierheilig J."/>
            <person name="Daims H."/>
            <person name="Horn M."/>
            <person name="Wagner M."/>
            <person name="Jensen G.J."/>
            <person name="Kyrpides N.C."/>
            <person name="Koonin E.V."/>
            <person name="Woyke T."/>
        </authorList>
    </citation>
    <scope>NUCLEOTIDE SEQUENCE</scope>
    <source>
        <strain evidence="1">ILV1</strain>
    </source>
</reference>
<gene>
    <name evidence="1" type="ORF">Indivirus_1_65</name>
</gene>
<protein>
    <submittedName>
        <fullName evidence="1">Uncharacterized protein</fullName>
    </submittedName>
</protein>
<organism evidence="1">
    <name type="scientific">Indivirus ILV1</name>
    <dbReference type="NCBI Taxonomy" id="1977633"/>
    <lineage>
        <taxon>Viruses</taxon>
        <taxon>Varidnaviria</taxon>
        <taxon>Bamfordvirae</taxon>
        <taxon>Nucleocytoviricota</taxon>
        <taxon>Megaviricetes</taxon>
        <taxon>Imitervirales</taxon>
        <taxon>Mimiviridae</taxon>
        <taxon>Klosneuvirinae</taxon>
        <taxon>Indivirus</taxon>
    </lineage>
</organism>
<name>A0A1V0SCK4_9VIRU</name>
<dbReference type="EMBL" id="KY684085">
    <property type="protein sequence ID" value="ARF09442.1"/>
    <property type="molecule type" value="Genomic_DNA"/>
</dbReference>
<accession>A0A1V0SCK4</accession>
<proteinExistence type="predicted"/>
<sequence>MNLYIFNLNEPIFHENKFVARLKDENNNDAYMRSSRLRLLGISNNIISVEFLYSSNEFYNFIKSVDDYIKNKIIENSPNWFGNHFNGDKVNNLFRSSIYLPEKLPGLPYMNFKVTDNCIVLDRDNRKCSIDELKVNMEIKLHYSIDGVEFYKNHCEVSFSVYEIDISKYLCQTLDSILCSNEEAINDTENEIIELAATKSK</sequence>
<evidence type="ECO:0000313" key="1">
    <source>
        <dbReference type="EMBL" id="ARF09442.1"/>
    </source>
</evidence>